<dbReference type="eggNOG" id="COG1051">
    <property type="taxonomic scope" value="Bacteria"/>
</dbReference>
<dbReference type="GO" id="GO:0016787">
    <property type="term" value="F:hydrolase activity"/>
    <property type="evidence" value="ECO:0007669"/>
    <property type="project" value="UniProtKB-KW"/>
</dbReference>
<dbReference type="PROSITE" id="PS00893">
    <property type="entry name" value="NUDIX_BOX"/>
    <property type="match status" value="1"/>
</dbReference>
<comment type="similarity">
    <text evidence="2">Belongs to the Nudix hydrolase family.</text>
</comment>
<dbReference type="InterPro" id="IPR036390">
    <property type="entry name" value="WH_DNA-bd_sf"/>
</dbReference>
<dbReference type="AlphaFoldDB" id="H6KZX6"/>
<evidence type="ECO:0000313" key="5">
    <source>
        <dbReference type="Proteomes" id="UP000007519"/>
    </source>
</evidence>
<dbReference type="PANTHER" id="PTHR43736">
    <property type="entry name" value="ADP-RIBOSE PYROPHOSPHATASE"/>
    <property type="match status" value="1"/>
</dbReference>
<dbReference type="InterPro" id="IPR020084">
    <property type="entry name" value="NUDIX_hydrolase_CS"/>
</dbReference>
<dbReference type="RefSeq" id="WP_015693578.1">
    <property type="nucleotide sequence ID" value="NC_016940.1"/>
</dbReference>
<dbReference type="OrthoDB" id="9786141at2"/>
<protein>
    <submittedName>
        <fullName evidence="4">NUDIX hydrolase</fullName>
    </submittedName>
</protein>
<dbReference type="Proteomes" id="UP000007519">
    <property type="component" value="Chromosome"/>
</dbReference>
<dbReference type="PANTHER" id="PTHR43736:SF4">
    <property type="entry name" value="SLR1690 PROTEIN"/>
    <property type="match status" value="1"/>
</dbReference>
<dbReference type="Gene3D" id="3.90.79.10">
    <property type="entry name" value="Nucleoside Triphosphate Pyrophosphohydrolase"/>
    <property type="match status" value="1"/>
</dbReference>
<dbReference type="Gene3D" id="1.10.10.10">
    <property type="entry name" value="Winged helix-like DNA-binding domain superfamily/Winged helix DNA-binding domain"/>
    <property type="match status" value="1"/>
</dbReference>
<dbReference type="InterPro" id="IPR036388">
    <property type="entry name" value="WH-like_DNA-bd_sf"/>
</dbReference>
<dbReference type="HOGENOM" id="CLU_037162_3_1_10"/>
<feature type="domain" description="Nudix hydrolase" evidence="3">
    <location>
        <begin position="11"/>
        <end position="143"/>
    </location>
</feature>
<dbReference type="InterPro" id="IPR020476">
    <property type="entry name" value="Nudix_hydrolase"/>
</dbReference>
<keyword evidence="1 2" id="KW-0378">Hydrolase</keyword>
<dbReference type="PROSITE" id="PS51462">
    <property type="entry name" value="NUDIX"/>
    <property type="match status" value="1"/>
</dbReference>
<gene>
    <name evidence="4" type="ordered locus">SGRA_3255</name>
</gene>
<dbReference type="SUPFAM" id="SSF46785">
    <property type="entry name" value="Winged helix' DNA-binding domain"/>
    <property type="match status" value="1"/>
</dbReference>
<dbReference type="KEGG" id="sgn:SGRA_3255"/>
<dbReference type="Pfam" id="PF00293">
    <property type="entry name" value="NUDIX"/>
    <property type="match status" value="1"/>
</dbReference>
<dbReference type="SUPFAM" id="SSF55811">
    <property type="entry name" value="Nudix"/>
    <property type="match status" value="1"/>
</dbReference>
<sequence length="240" mass="27988">MAYTYEYPRPSVTVDCVVFGLDDSADLRILLIERADDPFAGHWALPGGFVDMGEDLDLAAKRELEEETGIKDIFIEQLYTFGAPNRDPRGRVISVAYYALVNLSEHPIKAASDARQAKWFKISELPPLAFDHNKVLEMALERLRAKVLYKPIGFELLPEKFTLTDLQNLYETILGQQLNRRNFRSKILKMGLLEQQERQQNVPHRPAYLYKFNKEKYQRLSERLGEFIFEIRFQPRETED</sequence>
<evidence type="ECO:0000256" key="1">
    <source>
        <dbReference type="ARBA" id="ARBA00022801"/>
    </source>
</evidence>
<reference evidence="4 5" key="1">
    <citation type="journal article" date="2012" name="Stand. Genomic Sci.">
        <title>Complete genome sequencing and analysis of Saprospira grandis str. Lewin, a predatory marine bacterium.</title>
        <authorList>
            <person name="Saw J.H."/>
            <person name="Yuryev A."/>
            <person name="Kanbe M."/>
            <person name="Hou S."/>
            <person name="Young A.G."/>
            <person name="Aizawa S."/>
            <person name="Alam M."/>
        </authorList>
    </citation>
    <scope>NUCLEOTIDE SEQUENCE [LARGE SCALE GENOMIC DNA]</scope>
    <source>
        <strain evidence="4 5">Lewin</strain>
    </source>
</reference>
<evidence type="ECO:0000256" key="2">
    <source>
        <dbReference type="RuleBase" id="RU003476"/>
    </source>
</evidence>
<dbReference type="STRING" id="984262.SGRA_3255"/>
<evidence type="ECO:0000313" key="4">
    <source>
        <dbReference type="EMBL" id="AFC25983.1"/>
    </source>
</evidence>
<dbReference type="InterPro" id="IPR015797">
    <property type="entry name" value="NUDIX_hydrolase-like_dom_sf"/>
</dbReference>
<dbReference type="InterPro" id="IPR000086">
    <property type="entry name" value="NUDIX_hydrolase_dom"/>
</dbReference>
<keyword evidence="5" id="KW-1185">Reference proteome</keyword>
<dbReference type="EMBL" id="CP002831">
    <property type="protein sequence ID" value="AFC25983.1"/>
    <property type="molecule type" value="Genomic_DNA"/>
</dbReference>
<dbReference type="CDD" id="cd18873">
    <property type="entry name" value="NUDIX_NadM_like"/>
    <property type="match status" value="1"/>
</dbReference>
<dbReference type="PRINTS" id="PR00502">
    <property type="entry name" value="NUDIXFAMILY"/>
</dbReference>
<accession>H6KZX6</accession>
<proteinExistence type="inferred from homology"/>
<dbReference type="Pfam" id="PF21906">
    <property type="entry name" value="WHD_NrtR"/>
    <property type="match status" value="1"/>
</dbReference>
<dbReference type="InterPro" id="IPR054105">
    <property type="entry name" value="WHD_NrtR"/>
</dbReference>
<evidence type="ECO:0000259" key="3">
    <source>
        <dbReference type="PROSITE" id="PS51462"/>
    </source>
</evidence>
<name>H6KZX6_SAPGL</name>
<organism evidence="4 5">
    <name type="scientific">Saprospira grandis (strain Lewin)</name>
    <dbReference type="NCBI Taxonomy" id="984262"/>
    <lineage>
        <taxon>Bacteria</taxon>
        <taxon>Pseudomonadati</taxon>
        <taxon>Bacteroidota</taxon>
        <taxon>Saprospiria</taxon>
        <taxon>Saprospirales</taxon>
        <taxon>Saprospiraceae</taxon>
        <taxon>Saprospira</taxon>
    </lineage>
</organism>